<proteinExistence type="predicted"/>
<dbReference type="OrthoDB" id="425067at2759"/>
<evidence type="ECO:0000313" key="8">
    <source>
        <dbReference type="EMBL" id="CDW80968.1"/>
    </source>
</evidence>
<evidence type="ECO:0000256" key="1">
    <source>
        <dbReference type="ARBA" id="ARBA00004141"/>
    </source>
</evidence>
<feature type="region of interest" description="Disordered" evidence="5">
    <location>
        <begin position="290"/>
        <end position="309"/>
    </location>
</feature>
<evidence type="ECO:0000259" key="7">
    <source>
        <dbReference type="PROSITE" id="PS50850"/>
    </source>
</evidence>
<dbReference type="InterPro" id="IPR011701">
    <property type="entry name" value="MFS"/>
</dbReference>
<dbReference type="AlphaFoldDB" id="A0A078AJJ4"/>
<dbReference type="PANTHER" id="PTHR24064">
    <property type="entry name" value="SOLUTE CARRIER FAMILY 22 MEMBER"/>
    <property type="match status" value="1"/>
</dbReference>
<keyword evidence="9" id="KW-1185">Reference proteome</keyword>
<feature type="transmembrane region" description="Helical" evidence="6">
    <location>
        <begin position="440"/>
        <end position="465"/>
    </location>
</feature>
<reference evidence="8 9" key="1">
    <citation type="submission" date="2014-06" db="EMBL/GenBank/DDBJ databases">
        <authorList>
            <person name="Swart Estienne"/>
        </authorList>
    </citation>
    <scope>NUCLEOTIDE SEQUENCE [LARGE SCALE GENOMIC DNA]</scope>
    <source>
        <strain evidence="8 9">130c</strain>
    </source>
</reference>
<keyword evidence="4 6" id="KW-0472">Membrane</keyword>
<evidence type="ECO:0000256" key="2">
    <source>
        <dbReference type="ARBA" id="ARBA00022692"/>
    </source>
</evidence>
<evidence type="ECO:0000256" key="5">
    <source>
        <dbReference type="SAM" id="MobiDB-lite"/>
    </source>
</evidence>
<dbReference type="Gene3D" id="1.20.1250.20">
    <property type="entry name" value="MFS general substrate transporter like domains"/>
    <property type="match status" value="1"/>
</dbReference>
<feature type="transmembrane region" description="Helical" evidence="6">
    <location>
        <begin position="154"/>
        <end position="177"/>
    </location>
</feature>
<keyword evidence="2 6" id="KW-0812">Transmembrane</keyword>
<feature type="transmembrane region" description="Helical" evidence="6">
    <location>
        <begin position="324"/>
        <end position="344"/>
    </location>
</feature>
<feature type="transmembrane region" description="Helical" evidence="6">
    <location>
        <begin position="356"/>
        <end position="380"/>
    </location>
</feature>
<keyword evidence="3 6" id="KW-1133">Transmembrane helix</keyword>
<feature type="transmembrane region" description="Helical" evidence="6">
    <location>
        <begin position="410"/>
        <end position="433"/>
    </location>
</feature>
<evidence type="ECO:0000256" key="4">
    <source>
        <dbReference type="ARBA" id="ARBA00023136"/>
    </source>
</evidence>
<dbReference type="SUPFAM" id="SSF103473">
    <property type="entry name" value="MFS general substrate transporter"/>
    <property type="match status" value="1"/>
</dbReference>
<dbReference type="GO" id="GO:0016020">
    <property type="term" value="C:membrane"/>
    <property type="evidence" value="ECO:0007669"/>
    <property type="project" value="UniProtKB-SubCell"/>
</dbReference>
<sequence>MLIIANAVGLFQLVALPMTFISFVFEGYILYPLAYVALMPDYMCVRDGLHFHCPNEQTCTSKYNQHSDGLIDGYYVNYSNQTSLINWVEPLGLRCAPDWQIGFLGASYFIGNVLGSTTLSKYGDTMGRIKLLRIGFICSVLLYALLIYSMQNIALTYLILFLLGYLSCIRLNFSFIYGSEIIKTTHSTIICSFYNFFDGFTMIQASLYFKYISKDWFYLYWYFLGIQIFGMFLSFMMPESPRYLISIGDFRRARYSFDFIAKMNGRKPLDPIIERFVEELEYKSQKLLPQFGGTNKNQENNEDNDMSTVSSKSDFWSLFSIKMYVINIIMMNVAWSASSFTYYMVGFYIKYIPGDIFQNVIISSLSEALACLISGFIALVIGTKNTLLLCFLIGGVFGLALAFLDQEYEHLILICLLLSKFGVSSSLSLCFLVTSEYFPIIYSATVFGACNIIARVISIFSPLIAEINPPLPMIIFGIFCFMSVLGTSFLSKDKKAGAAIDEALMNASPLNRGTGNTGRNVDQ</sequence>
<dbReference type="PROSITE" id="PS50850">
    <property type="entry name" value="MFS"/>
    <property type="match status" value="1"/>
</dbReference>
<feature type="transmembrane region" description="Helical" evidence="6">
    <location>
        <begin position="189"/>
        <end position="211"/>
    </location>
</feature>
<protein>
    <submittedName>
        <fullName evidence="8">Organic cation</fullName>
    </submittedName>
</protein>
<dbReference type="Pfam" id="PF07690">
    <property type="entry name" value="MFS_1"/>
    <property type="match status" value="1"/>
</dbReference>
<evidence type="ECO:0000313" key="9">
    <source>
        <dbReference type="Proteomes" id="UP000039865"/>
    </source>
</evidence>
<accession>A0A078AJJ4</accession>
<dbReference type="InParanoid" id="A0A078AJJ4"/>
<feature type="transmembrane region" description="Helical" evidence="6">
    <location>
        <begin position="471"/>
        <end position="490"/>
    </location>
</feature>
<dbReference type="EMBL" id="CCKQ01009477">
    <property type="protein sequence ID" value="CDW80968.1"/>
    <property type="molecule type" value="Genomic_DNA"/>
</dbReference>
<evidence type="ECO:0000256" key="3">
    <source>
        <dbReference type="ARBA" id="ARBA00022989"/>
    </source>
</evidence>
<dbReference type="InterPro" id="IPR020846">
    <property type="entry name" value="MFS_dom"/>
</dbReference>
<dbReference type="InterPro" id="IPR036259">
    <property type="entry name" value="MFS_trans_sf"/>
</dbReference>
<gene>
    <name evidence="8" type="primary">Contig972.g1065</name>
    <name evidence="8" type="ORF">STYLEM_9974</name>
</gene>
<feature type="transmembrane region" description="Helical" evidence="6">
    <location>
        <begin position="7"/>
        <end position="31"/>
    </location>
</feature>
<feature type="transmembrane region" description="Helical" evidence="6">
    <location>
        <begin position="217"/>
        <end position="237"/>
    </location>
</feature>
<name>A0A078AJJ4_STYLE</name>
<feature type="domain" description="Major facilitator superfamily (MFS) profile" evidence="7">
    <location>
        <begin position="20"/>
        <end position="495"/>
    </location>
</feature>
<feature type="transmembrane region" description="Helical" evidence="6">
    <location>
        <begin position="131"/>
        <end position="148"/>
    </location>
</feature>
<evidence type="ECO:0000256" key="6">
    <source>
        <dbReference type="SAM" id="Phobius"/>
    </source>
</evidence>
<dbReference type="OMA" id="FCWFTHT"/>
<feature type="transmembrane region" description="Helical" evidence="6">
    <location>
        <begin position="387"/>
        <end position="404"/>
    </location>
</feature>
<comment type="subcellular location">
    <subcellularLocation>
        <location evidence="1">Membrane</location>
        <topology evidence="1">Multi-pass membrane protein</topology>
    </subcellularLocation>
</comment>
<dbReference type="GO" id="GO:0022857">
    <property type="term" value="F:transmembrane transporter activity"/>
    <property type="evidence" value="ECO:0007669"/>
    <property type="project" value="InterPro"/>
</dbReference>
<dbReference type="Proteomes" id="UP000039865">
    <property type="component" value="Unassembled WGS sequence"/>
</dbReference>
<organism evidence="8 9">
    <name type="scientific">Stylonychia lemnae</name>
    <name type="common">Ciliate</name>
    <dbReference type="NCBI Taxonomy" id="5949"/>
    <lineage>
        <taxon>Eukaryota</taxon>
        <taxon>Sar</taxon>
        <taxon>Alveolata</taxon>
        <taxon>Ciliophora</taxon>
        <taxon>Intramacronucleata</taxon>
        <taxon>Spirotrichea</taxon>
        <taxon>Stichotrichia</taxon>
        <taxon>Sporadotrichida</taxon>
        <taxon>Oxytrichidae</taxon>
        <taxon>Stylonychinae</taxon>
        <taxon>Stylonychia</taxon>
    </lineage>
</organism>